<feature type="signal peptide" evidence="16">
    <location>
        <begin position="1"/>
        <end position="21"/>
    </location>
</feature>
<evidence type="ECO:0000256" key="6">
    <source>
        <dbReference type="ARBA" id="ARBA00022622"/>
    </source>
</evidence>
<dbReference type="InterPro" id="IPR049326">
    <property type="entry name" value="Rhodopsin_dom_fungi"/>
</dbReference>
<evidence type="ECO:0000256" key="15">
    <source>
        <dbReference type="SAM" id="Phobius"/>
    </source>
</evidence>
<feature type="disulfide bond" evidence="14">
    <location>
        <begin position="32"/>
        <end position="63"/>
    </location>
</feature>
<keyword evidence="19" id="KW-1185">Reference proteome</keyword>
<reference evidence="18 19" key="1">
    <citation type="submission" date="2015-01" db="EMBL/GenBank/DDBJ databases">
        <title>The Genome Sequence of Exophiala xenobiotica CBS118157.</title>
        <authorList>
            <consortium name="The Broad Institute Genomics Platform"/>
            <person name="Cuomo C."/>
            <person name="de Hoog S."/>
            <person name="Gorbushina A."/>
            <person name="Stielow B."/>
            <person name="Teixiera M."/>
            <person name="Abouelleil A."/>
            <person name="Chapman S.B."/>
            <person name="Priest M."/>
            <person name="Young S.K."/>
            <person name="Wortman J."/>
            <person name="Nusbaum C."/>
            <person name="Birren B."/>
        </authorList>
    </citation>
    <scope>NUCLEOTIDE SEQUENCE [LARGE SCALE GENOMIC DNA]</scope>
    <source>
        <strain evidence="18 19">CBS 118157</strain>
    </source>
</reference>
<feature type="transmembrane region" description="Helical" evidence="15">
    <location>
        <begin position="208"/>
        <end position="228"/>
    </location>
</feature>
<dbReference type="EMBL" id="KN847322">
    <property type="protein sequence ID" value="KIW51074.1"/>
    <property type="molecule type" value="Genomic_DNA"/>
</dbReference>
<evidence type="ECO:0000256" key="1">
    <source>
        <dbReference type="ARBA" id="ARBA00004141"/>
    </source>
</evidence>
<sequence>MRLITTTIALALSTLLSSATAQQQYPKCGLDCTMAGIAQSRCSPTDTACICTDKELIQAITQCVALNCTIKEQLTTQNVSYTTCGAPIRDRGSLVAGVGAGGGAVALVVYIVRISAKFIVPAARLGYDDLSITVAMVLGIVFSVLSVILTKNGYGKDIWTIPFDHITQILKIYFVDEVIYLVTISMTKMAILSFYLRVFPETYFRRLVFIVMGATVAYMIAFVLVSVFQCRPVSLAWTHWDGEHEGHCNNVNAQGWAAAGINIGLDVTIVVMPLGLISRLNLHWKKKLQISIMLSVGIFVTIVSILRLDTLSSFAKSTNVSWDGVPFGYWSSIELHVGIICACMPALYSLFKHYFPQVFSGTVQGKSTKGSNTGRSSGNRTPVIHMDLRKDENKGDFHPLVDIESVQDGRPGVAI</sequence>
<dbReference type="GO" id="GO:0005576">
    <property type="term" value="C:extracellular region"/>
    <property type="evidence" value="ECO:0007669"/>
    <property type="project" value="UniProtKB-SubCell"/>
</dbReference>
<evidence type="ECO:0000256" key="14">
    <source>
        <dbReference type="PROSITE-ProRule" id="PRU01356"/>
    </source>
</evidence>
<feature type="transmembrane region" description="Helical" evidence="15">
    <location>
        <begin position="328"/>
        <end position="351"/>
    </location>
</feature>
<dbReference type="GO" id="GO:0046872">
    <property type="term" value="F:metal ion binding"/>
    <property type="evidence" value="ECO:0007669"/>
    <property type="project" value="UniProtKB-UniRule"/>
</dbReference>
<evidence type="ECO:0000256" key="2">
    <source>
        <dbReference type="ARBA" id="ARBA00004589"/>
    </source>
</evidence>
<dbReference type="HOGENOM" id="CLU_028200_6_3_1"/>
<evidence type="ECO:0000256" key="9">
    <source>
        <dbReference type="ARBA" id="ARBA00022989"/>
    </source>
</evidence>
<dbReference type="RefSeq" id="XP_013311658.1">
    <property type="nucleotide sequence ID" value="XM_013456204.1"/>
</dbReference>
<proteinExistence type="inferred from homology"/>
<dbReference type="EMBL" id="KN847322">
    <property type="protein sequence ID" value="KIW51072.1"/>
    <property type="molecule type" value="Genomic_DNA"/>
</dbReference>
<feature type="chain" id="PRO_5007395208" description="CFEM domain-containing protein" evidence="16">
    <location>
        <begin position="22"/>
        <end position="415"/>
    </location>
</feature>
<dbReference type="Pfam" id="PF05730">
    <property type="entry name" value="CFEM"/>
    <property type="match status" value="1"/>
</dbReference>
<dbReference type="PROSITE" id="PS52012">
    <property type="entry name" value="CFEM"/>
    <property type="match status" value="1"/>
</dbReference>
<feature type="transmembrane region" description="Helical" evidence="15">
    <location>
        <begin position="132"/>
        <end position="149"/>
    </location>
</feature>
<evidence type="ECO:0000256" key="5">
    <source>
        <dbReference type="ARBA" id="ARBA00022525"/>
    </source>
</evidence>
<keyword evidence="10 15" id="KW-0472">Membrane</keyword>
<evidence type="ECO:0000256" key="10">
    <source>
        <dbReference type="ARBA" id="ARBA00023136"/>
    </source>
</evidence>
<dbReference type="Proteomes" id="UP000054342">
    <property type="component" value="Unassembled WGS sequence"/>
</dbReference>
<evidence type="ECO:0000256" key="13">
    <source>
        <dbReference type="ARBA" id="ARBA00038359"/>
    </source>
</evidence>
<keyword evidence="8 16" id="KW-0732">Signal</keyword>
<keyword evidence="12" id="KW-0449">Lipoprotein</keyword>
<feature type="transmembrane region" description="Helical" evidence="15">
    <location>
        <begin position="94"/>
        <end position="112"/>
    </location>
</feature>
<feature type="disulfide bond" evidence="14">
    <location>
        <begin position="42"/>
        <end position="49"/>
    </location>
</feature>
<dbReference type="RefSeq" id="XP_013311656.1">
    <property type="nucleotide sequence ID" value="XM_013456202.1"/>
</dbReference>
<dbReference type="InterPro" id="IPR052337">
    <property type="entry name" value="SAT4-like"/>
</dbReference>
<feature type="disulfide bond" evidence="14">
    <location>
        <begin position="28"/>
        <end position="68"/>
    </location>
</feature>
<keyword evidence="14" id="KW-0479">Metal-binding</keyword>
<accession>A0A0D2CML1</accession>
<keyword evidence="14" id="KW-0408">Iron</keyword>
<keyword evidence="11 14" id="KW-1015">Disulfide bond</keyword>
<evidence type="ECO:0000256" key="12">
    <source>
        <dbReference type="ARBA" id="ARBA00023288"/>
    </source>
</evidence>
<feature type="domain" description="CFEM" evidence="17">
    <location>
        <begin position="1"/>
        <end position="109"/>
    </location>
</feature>
<evidence type="ECO:0000313" key="19">
    <source>
        <dbReference type="Proteomes" id="UP000054342"/>
    </source>
</evidence>
<dbReference type="AlphaFoldDB" id="A0A0D2CML1"/>
<dbReference type="EMBL" id="KN847322">
    <property type="protein sequence ID" value="KIW51073.1"/>
    <property type="molecule type" value="Genomic_DNA"/>
</dbReference>
<dbReference type="GO" id="GO:0098552">
    <property type="term" value="C:side of membrane"/>
    <property type="evidence" value="ECO:0007669"/>
    <property type="project" value="UniProtKB-KW"/>
</dbReference>
<keyword evidence="6" id="KW-0325">Glycoprotein</keyword>
<comment type="subcellular location">
    <subcellularLocation>
        <location evidence="2">Membrane</location>
        <topology evidence="2">Lipid-anchor</topology>
        <topology evidence="2">GPI-anchor</topology>
    </subcellularLocation>
    <subcellularLocation>
        <location evidence="1">Membrane</location>
        <topology evidence="1">Multi-pass membrane protein</topology>
    </subcellularLocation>
    <subcellularLocation>
        <location evidence="3">Secreted</location>
    </subcellularLocation>
</comment>
<dbReference type="STRING" id="348802.A0A0D2CML1"/>
<evidence type="ECO:0000256" key="11">
    <source>
        <dbReference type="ARBA" id="ARBA00023157"/>
    </source>
</evidence>
<gene>
    <name evidence="18" type="ORF">PV05_09826</name>
</gene>
<dbReference type="SMART" id="SM00747">
    <property type="entry name" value="CFEM"/>
    <property type="match status" value="1"/>
</dbReference>
<evidence type="ECO:0000259" key="17">
    <source>
        <dbReference type="PROSITE" id="PS52012"/>
    </source>
</evidence>
<feature type="transmembrane region" description="Helical" evidence="15">
    <location>
        <begin position="256"/>
        <end position="276"/>
    </location>
</feature>
<evidence type="ECO:0000256" key="8">
    <source>
        <dbReference type="ARBA" id="ARBA00022729"/>
    </source>
</evidence>
<dbReference type="PANTHER" id="PTHR33048">
    <property type="entry name" value="PTH11-LIKE INTEGRAL MEMBRANE PROTEIN (AFU_ORTHOLOGUE AFUA_5G11245)"/>
    <property type="match status" value="1"/>
</dbReference>
<evidence type="ECO:0000256" key="3">
    <source>
        <dbReference type="ARBA" id="ARBA00004613"/>
    </source>
</evidence>
<name>A0A0D2CML1_9EURO</name>
<keyword evidence="5" id="KW-0964">Secreted</keyword>
<dbReference type="OrthoDB" id="2496787at2759"/>
<feature type="transmembrane region" description="Helical" evidence="15">
    <location>
        <begin position="288"/>
        <end position="308"/>
    </location>
</feature>
<evidence type="ECO:0000256" key="16">
    <source>
        <dbReference type="SAM" id="SignalP"/>
    </source>
</evidence>
<dbReference type="Pfam" id="PF20684">
    <property type="entry name" value="Fung_rhodopsin"/>
    <property type="match status" value="1"/>
</dbReference>
<keyword evidence="14" id="KW-0349">Heme</keyword>
<keyword evidence="7 15" id="KW-0812">Transmembrane</keyword>
<evidence type="ECO:0000256" key="4">
    <source>
        <dbReference type="ARBA" id="ARBA00010031"/>
    </source>
</evidence>
<feature type="binding site" description="axial binding residue" evidence="14">
    <location>
        <position position="46"/>
    </location>
    <ligand>
        <name>heme</name>
        <dbReference type="ChEBI" id="CHEBI:30413"/>
    </ligand>
    <ligandPart>
        <name>Fe</name>
        <dbReference type="ChEBI" id="CHEBI:18248"/>
    </ligandPart>
</feature>
<comment type="similarity">
    <text evidence="4">Belongs to the RBT5 family.</text>
</comment>
<keyword evidence="6" id="KW-0336">GPI-anchor</keyword>
<comment type="similarity">
    <text evidence="13">Belongs to the SAT4 family.</text>
</comment>
<dbReference type="InterPro" id="IPR008427">
    <property type="entry name" value="Extracellular_membr_CFEM_dom"/>
</dbReference>
<organism evidence="18 19">
    <name type="scientific">Exophiala xenobiotica</name>
    <dbReference type="NCBI Taxonomy" id="348802"/>
    <lineage>
        <taxon>Eukaryota</taxon>
        <taxon>Fungi</taxon>
        <taxon>Dikarya</taxon>
        <taxon>Ascomycota</taxon>
        <taxon>Pezizomycotina</taxon>
        <taxon>Eurotiomycetes</taxon>
        <taxon>Chaetothyriomycetidae</taxon>
        <taxon>Chaetothyriales</taxon>
        <taxon>Herpotrichiellaceae</taxon>
        <taxon>Exophiala</taxon>
    </lineage>
</organism>
<keyword evidence="9 15" id="KW-1133">Transmembrane helix</keyword>
<dbReference type="PANTHER" id="PTHR33048:SF160">
    <property type="entry name" value="SAT4 FAMILY MEMBRANE PROTEIN"/>
    <property type="match status" value="1"/>
</dbReference>
<feature type="disulfide bond" evidence="14">
    <location>
        <begin position="51"/>
        <end position="84"/>
    </location>
</feature>
<protein>
    <recommendedName>
        <fullName evidence="17">CFEM domain-containing protein</fullName>
    </recommendedName>
</protein>
<dbReference type="RefSeq" id="XP_013311657.1">
    <property type="nucleotide sequence ID" value="XM_013456203.1"/>
</dbReference>
<dbReference type="GeneID" id="25331734"/>
<evidence type="ECO:0000313" key="18">
    <source>
        <dbReference type="EMBL" id="KIW51072.1"/>
    </source>
</evidence>
<evidence type="ECO:0000256" key="7">
    <source>
        <dbReference type="ARBA" id="ARBA00022692"/>
    </source>
</evidence>